<evidence type="ECO:0000313" key="2">
    <source>
        <dbReference type="EMBL" id="KAK0463448.1"/>
    </source>
</evidence>
<comment type="caution">
    <text evidence="2">The sequence shown here is derived from an EMBL/GenBank/DDBJ whole genome shotgun (WGS) entry which is preliminary data.</text>
</comment>
<keyword evidence="3" id="KW-1185">Reference proteome</keyword>
<proteinExistence type="predicted"/>
<dbReference type="RefSeq" id="XP_060334758.1">
    <property type="nucleotide sequence ID" value="XM_060472053.1"/>
</dbReference>
<protein>
    <submittedName>
        <fullName evidence="2">Uncharacterized protein</fullName>
    </submittedName>
</protein>
<keyword evidence="1" id="KW-0732">Signal</keyword>
<sequence length="373" mass="43187">MKIRHVLIFLNWLSTCFVRGEDDDAISVAVSVHGQTVTLHIATDKGIPDQADLENTKHFFSIVSDIFHHQDELAAKNESFTFEHDIDRIEHAIVDAIWMCFLRKAGLLRFTAVVNERELHLLLTSWAKWRSETNQGNESSKRISNLAKVLSDGDNNAMLRVTFDFISDPEHATLASESHDLRFRYFSRMTTLCSALINSDFLYDAINGRWAYARTSILIQLLYRRLWRVYSYHHGAVRFAKVGLAHFRSVCGSQSTLEYVWVEYKLGILHWQSITYTDEEINEWLETFSIPRPVFKIDPSWVKGEAGTVRPHSQIQMMHYLDAKRIFKCWKTLSGPVNGCVILAIATNPSVQSRQDRNGYSRARRRRRYIRTG</sequence>
<dbReference type="EMBL" id="JAUEPS010000007">
    <property type="protein sequence ID" value="KAK0463448.1"/>
    <property type="molecule type" value="Genomic_DNA"/>
</dbReference>
<evidence type="ECO:0000256" key="1">
    <source>
        <dbReference type="SAM" id="SignalP"/>
    </source>
</evidence>
<evidence type="ECO:0000313" key="3">
    <source>
        <dbReference type="Proteomes" id="UP001175211"/>
    </source>
</evidence>
<name>A0AA39NDG4_ARMTA</name>
<accession>A0AA39NDG4</accession>
<dbReference type="Proteomes" id="UP001175211">
    <property type="component" value="Unassembled WGS sequence"/>
</dbReference>
<organism evidence="2 3">
    <name type="scientific">Armillaria tabescens</name>
    <name type="common">Ringless honey mushroom</name>
    <name type="synonym">Agaricus tabescens</name>
    <dbReference type="NCBI Taxonomy" id="1929756"/>
    <lineage>
        <taxon>Eukaryota</taxon>
        <taxon>Fungi</taxon>
        <taxon>Dikarya</taxon>
        <taxon>Basidiomycota</taxon>
        <taxon>Agaricomycotina</taxon>
        <taxon>Agaricomycetes</taxon>
        <taxon>Agaricomycetidae</taxon>
        <taxon>Agaricales</taxon>
        <taxon>Marasmiineae</taxon>
        <taxon>Physalacriaceae</taxon>
        <taxon>Desarmillaria</taxon>
    </lineage>
</organism>
<feature type="chain" id="PRO_5041249161" evidence="1">
    <location>
        <begin position="21"/>
        <end position="373"/>
    </location>
</feature>
<gene>
    <name evidence="2" type="ORF">EV420DRAFT_1518291</name>
</gene>
<reference evidence="2" key="1">
    <citation type="submission" date="2023-06" db="EMBL/GenBank/DDBJ databases">
        <authorList>
            <consortium name="Lawrence Berkeley National Laboratory"/>
            <person name="Ahrendt S."/>
            <person name="Sahu N."/>
            <person name="Indic B."/>
            <person name="Wong-Bajracharya J."/>
            <person name="Merenyi Z."/>
            <person name="Ke H.-M."/>
            <person name="Monk M."/>
            <person name="Kocsube S."/>
            <person name="Drula E."/>
            <person name="Lipzen A."/>
            <person name="Balint B."/>
            <person name="Henrissat B."/>
            <person name="Andreopoulos B."/>
            <person name="Martin F.M."/>
            <person name="Harder C.B."/>
            <person name="Rigling D."/>
            <person name="Ford K.L."/>
            <person name="Foster G.D."/>
            <person name="Pangilinan J."/>
            <person name="Papanicolaou A."/>
            <person name="Barry K."/>
            <person name="LaButti K."/>
            <person name="Viragh M."/>
            <person name="Koriabine M."/>
            <person name="Yan M."/>
            <person name="Riley R."/>
            <person name="Champramary S."/>
            <person name="Plett K.L."/>
            <person name="Tsai I.J."/>
            <person name="Slot J."/>
            <person name="Sipos G."/>
            <person name="Plett J."/>
            <person name="Nagy L.G."/>
            <person name="Grigoriev I.V."/>
        </authorList>
    </citation>
    <scope>NUCLEOTIDE SEQUENCE</scope>
    <source>
        <strain evidence="2">CCBAS 213</strain>
    </source>
</reference>
<dbReference type="GeneID" id="85355601"/>
<dbReference type="AlphaFoldDB" id="A0AA39NDG4"/>
<feature type="signal peptide" evidence="1">
    <location>
        <begin position="1"/>
        <end position="20"/>
    </location>
</feature>